<dbReference type="EMBL" id="VJZC01000003">
    <property type="protein sequence ID" value="MPY55841.1"/>
    <property type="molecule type" value="Genomic_DNA"/>
</dbReference>
<comment type="caution">
    <text evidence="2">The sequence shown here is derived from an EMBL/GenBank/DDBJ whole genome shotgun (WGS) entry which is preliminary data.</text>
</comment>
<sequence length="457" mass="50908">MIAREESSYWERACHFFRNTGFAESEGSYFIHNKNTETVKIGIMCQVSVSVSDGRVSHTVDGQTTTAGASRSDESIFKRVEKLLRKDAPCFFVVSPDIHRRSADRSLPHIRLVQPALEFTFSPDQGDGEITYAQDPAGEQQGRVMLRSSLEQSLSVQPNDSTDLKSFSELATGWIPDEDDESFFKRLENAISVLQDHPDGKMTLTRAYERESATTRSPFELYELHARMNGEYACSHFSCIRENVFSLGTTPENVLEIGGRTLSVDVVAATCRSSESDEYLARELYGNPKQIKEHRSSLKSRQNRFVPFCEEGSIRVVQDMQVKKLRNVCHLHSVFTGELLPQVTIFDLMGSVFPLLGARPKELLALADAEMTPHRYYGGVVGHLHLESGGCFLNVRNALLKDGLIHAKVGVGVIAESDAHSELLETQDKLSGLLEAIQLWVASVPCETGAGNREEPF</sequence>
<keyword evidence="3" id="KW-1185">Reference proteome</keyword>
<dbReference type="Pfam" id="PF00425">
    <property type="entry name" value="Chorismate_bind"/>
    <property type="match status" value="1"/>
</dbReference>
<dbReference type="OrthoDB" id="9806579at2"/>
<dbReference type="SUPFAM" id="SSF56322">
    <property type="entry name" value="ADC synthase"/>
    <property type="match status" value="1"/>
</dbReference>
<reference evidence="2 3" key="1">
    <citation type="submission" date="2019-07" db="EMBL/GenBank/DDBJ databases">
        <title>New species of Amycolatopsis and Streptomyces.</title>
        <authorList>
            <person name="Duangmal K."/>
            <person name="Teo W.F.A."/>
            <person name="Lipun K."/>
        </authorList>
    </citation>
    <scope>NUCLEOTIDE SEQUENCE [LARGE SCALE GENOMIC DNA]</scope>
    <source>
        <strain evidence="2 3">NBRC 106415</strain>
    </source>
</reference>
<dbReference type="AlphaFoldDB" id="A0A5N8X8N2"/>
<dbReference type="PANTHER" id="PTHR42839">
    <property type="entry name" value="ISOCHORISMATE SYNTHASE ENTC"/>
    <property type="match status" value="1"/>
</dbReference>
<dbReference type="InterPro" id="IPR015890">
    <property type="entry name" value="Chorismate_C"/>
</dbReference>
<dbReference type="PANTHER" id="PTHR42839:SF2">
    <property type="entry name" value="ISOCHORISMATE SYNTHASE ENTC"/>
    <property type="match status" value="1"/>
</dbReference>
<accession>A0A5N8X8N2</accession>
<gene>
    <name evidence="2" type="ORF">FNH08_01120</name>
</gene>
<organism evidence="2 3">
    <name type="scientific">Streptomyces spongiae</name>
    <dbReference type="NCBI Taxonomy" id="565072"/>
    <lineage>
        <taxon>Bacteria</taxon>
        <taxon>Bacillati</taxon>
        <taxon>Actinomycetota</taxon>
        <taxon>Actinomycetes</taxon>
        <taxon>Kitasatosporales</taxon>
        <taxon>Streptomycetaceae</taxon>
        <taxon>Streptomyces</taxon>
    </lineage>
</organism>
<feature type="domain" description="Chorismate-utilising enzyme C-terminal" evidence="1">
    <location>
        <begin position="180"/>
        <end position="429"/>
    </location>
</feature>
<dbReference type="RefSeq" id="WP_152769324.1">
    <property type="nucleotide sequence ID" value="NZ_VJZC01000003.1"/>
</dbReference>
<evidence type="ECO:0000313" key="3">
    <source>
        <dbReference type="Proteomes" id="UP000400924"/>
    </source>
</evidence>
<dbReference type="InterPro" id="IPR005801">
    <property type="entry name" value="ADC_synthase"/>
</dbReference>
<proteinExistence type="predicted"/>
<dbReference type="Proteomes" id="UP000400924">
    <property type="component" value="Unassembled WGS sequence"/>
</dbReference>
<protein>
    <recommendedName>
        <fullName evidence="1">Chorismate-utilising enzyme C-terminal domain-containing protein</fullName>
    </recommendedName>
</protein>
<dbReference type="Gene3D" id="3.60.120.10">
    <property type="entry name" value="Anthranilate synthase"/>
    <property type="match status" value="1"/>
</dbReference>
<evidence type="ECO:0000259" key="1">
    <source>
        <dbReference type="Pfam" id="PF00425"/>
    </source>
</evidence>
<name>A0A5N8X8N2_9ACTN</name>
<evidence type="ECO:0000313" key="2">
    <source>
        <dbReference type="EMBL" id="MPY55841.1"/>
    </source>
</evidence>